<gene>
    <name evidence="1" type="ORF">H8710_07595</name>
</gene>
<evidence type="ECO:0000313" key="2">
    <source>
        <dbReference type="Proteomes" id="UP000610760"/>
    </source>
</evidence>
<dbReference type="AlphaFoldDB" id="A0A926E257"/>
<dbReference type="EMBL" id="JACRSV010000002">
    <property type="protein sequence ID" value="MBC8559926.1"/>
    <property type="molecule type" value="Genomic_DNA"/>
</dbReference>
<organism evidence="1 2">
    <name type="scientific">Fumia xinanensis</name>
    <dbReference type="NCBI Taxonomy" id="2763659"/>
    <lineage>
        <taxon>Bacteria</taxon>
        <taxon>Bacillati</taxon>
        <taxon>Bacillota</taxon>
        <taxon>Clostridia</taxon>
        <taxon>Eubacteriales</taxon>
        <taxon>Oscillospiraceae</taxon>
        <taxon>Fumia</taxon>
    </lineage>
</organism>
<name>A0A926E257_9FIRM</name>
<protein>
    <submittedName>
        <fullName evidence="1">Uncharacterized protein</fullName>
    </submittedName>
</protein>
<proteinExistence type="predicted"/>
<accession>A0A926E257</accession>
<keyword evidence="2" id="KW-1185">Reference proteome</keyword>
<evidence type="ECO:0000313" key="1">
    <source>
        <dbReference type="EMBL" id="MBC8559926.1"/>
    </source>
</evidence>
<reference evidence="1" key="1">
    <citation type="submission" date="2020-08" db="EMBL/GenBank/DDBJ databases">
        <title>Genome public.</title>
        <authorList>
            <person name="Liu C."/>
            <person name="Sun Q."/>
        </authorList>
    </citation>
    <scope>NUCLEOTIDE SEQUENCE</scope>
    <source>
        <strain evidence="1">NSJ-33</strain>
    </source>
</reference>
<dbReference type="Proteomes" id="UP000610760">
    <property type="component" value="Unassembled WGS sequence"/>
</dbReference>
<dbReference type="RefSeq" id="WP_249294897.1">
    <property type="nucleotide sequence ID" value="NZ_JACRSV010000002.1"/>
</dbReference>
<comment type="caution">
    <text evidence="1">The sequence shown here is derived from an EMBL/GenBank/DDBJ whole genome shotgun (WGS) entry which is preliminary data.</text>
</comment>
<sequence>MEERTGRFHCADLPEQAVEAVRQYEADLKRMMGKDLILIAYEEEKS</sequence>